<dbReference type="Pfam" id="PF13452">
    <property type="entry name" value="FAS1_DH_region"/>
    <property type="match status" value="1"/>
</dbReference>
<sequence>MSELLNLAELQGWIGAEETAQDVLTAALAERFHATLSLDGEVAKLGDVVPRLIHFCLCQPAAPMNALGEDGHPARGGFLPPVPLPRRMWAGSDITFHGDLRVGDAVQRLSRIADVIVKEGKSGTLCFVTVDHSFTVNGQLRIEDRQSIVYRALQSAPAAVSPTAAPVGETVSGVDPSPTLLFRYSALTFNGHRIHYDAPYATGVEGYPGLVVHGPLQATLLLHLAARVGRRPPDAFRFRSLSTLYDHEEMFLNAGTLQNGTLPLWTARAGGPVAMQAEASWQ</sequence>
<reference evidence="2 3" key="1">
    <citation type="submission" date="2020-08" db="EMBL/GenBank/DDBJ databases">
        <title>Genomic Encyclopedia of Type Strains, Phase IV (KMG-IV): sequencing the most valuable type-strain genomes for metagenomic binning, comparative biology and taxonomic classification.</title>
        <authorList>
            <person name="Goeker M."/>
        </authorList>
    </citation>
    <scope>NUCLEOTIDE SEQUENCE [LARGE SCALE GENOMIC DNA]</scope>
    <source>
        <strain evidence="2 3">DSM 102255</strain>
    </source>
</reference>
<dbReference type="InterPro" id="IPR029069">
    <property type="entry name" value="HotDog_dom_sf"/>
</dbReference>
<accession>A0A841J3A1</accession>
<feature type="domain" description="FAS1-like dehydratase" evidence="1">
    <location>
        <begin position="78"/>
        <end position="138"/>
    </location>
</feature>
<organism evidence="2 3">
    <name type="scientific">Sphingobium subterraneum</name>
    <dbReference type="NCBI Taxonomy" id="627688"/>
    <lineage>
        <taxon>Bacteria</taxon>
        <taxon>Pseudomonadati</taxon>
        <taxon>Pseudomonadota</taxon>
        <taxon>Alphaproteobacteria</taxon>
        <taxon>Sphingomonadales</taxon>
        <taxon>Sphingomonadaceae</taxon>
        <taxon>Sphingobium</taxon>
    </lineage>
</organism>
<name>A0A841J3A1_9SPHN</name>
<dbReference type="Proteomes" id="UP000552700">
    <property type="component" value="Unassembled WGS sequence"/>
</dbReference>
<evidence type="ECO:0000313" key="3">
    <source>
        <dbReference type="Proteomes" id="UP000552700"/>
    </source>
</evidence>
<dbReference type="InterPro" id="IPR039569">
    <property type="entry name" value="FAS1-like_DH_region"/>
</dbReference>
<dbReference type="PANTHER" id="PTHR28152:SF1">
    <property type="entry name" value="HYDROXYACYL-THIOESTER DEHYDRATASE TYPE 2, MITOCHONDRIAL"/>
    <property type="match status" value="1"/>
</dbReference>
<evidence type="ECO:0000313" key="2">
    <source>
        <dbReference type="EMBL" id="MBB6122988.1"/>
    </source>
</evidence>
<dbReference type="InterPro" id="IPR052741">
    <property type="entry name" value="Mitochondrial_HTD2"/>
</dbReference>
<keyword evidence="3" id="KW-1185">Reference proteome</keyword>
<dbReference type="GO" id="GO:0019171">
    <property type="term" value="F:(3R)-hydroxyacyl-[acyl-carrier-protein] dehydratase activity"/>
    <property type="evidence" value="ECO:0007669"/>
    <property type="project" value="TreeGrafter"/>
</dbReference>
<keyword evidence="2" id="KW-0456">Lyase</keyword>
<dbReference type="AlphaFoldDB" id="A0A841J3A1"/>
<protein>
    <submittedName>
        <fullName evidence="2">3-methylfumaryl-CoA hydratase</fullName>
        <ecNumber evidence="2">4.2.1.153</ecNumber>
    </submittedName>
</protein>
<gene>
    <name evidence="2" type="ORF">FHS92_000695</name>
</gene>
<dbReference type="RefSeq" id="WP_184077544.1">
    <property type="nucleotide sequence ID" value="NZ_JACIJP010000001.1"/>
</dbReference>
<dbReference type="EC" id="4.2.1.153" evidence="2"/>
<dbReference type="SUPFAM" id="SSF54637">
    <property type="entry name" value="Thioesterase/thiol ester dehydrase-isomerase"/>
    <property type="match status" value="1"/>
</dbReference>
<comment type="caution">
    <text evidence="2">The sequence shown here is derived from an EMBL/GenBank/DDBJ whole genome shotgun (WGS) entry which is preliminary data.</text>
</comment>
<proteinExistence type="predicted"/>
<dbReference type="EMBL" id="JACIJP010000001">
    <property type="protein sequence ID" value="MBB6122988.1"/>
    <property type="molecule type" value="Genomic_DNA"/>
</dbReference>
<evidence type="ECO:0000259" key="1">
    <source>
        <dbReference type="Pfam" id="PF13452"/>
    </source>
</evidence>
<dbReference type="Gene3D" id="3.10.129.10">
    <property type="entry name" value="Hotdog Thioesterase"/>
    <property type="match status" value="2"/>
</dbReference>
<dbReference type="PANTHER" id="PTHR28152">
    <property type="entry name" value="HYDROXYACYL-THIOESTER DEHYDRATASE TYPE 2, MITOCHONDRIAL"/>
    <property type="match status" value="1"/>
</dbReference>